<dbReference type="PANTHER" id="PTHR39168">
    <property type="entry name" value="TRANSCRIPTIONAL REGULATOR-RELATED"/>
    <property type="match status" value="1"/>
</dbReference>
<dbReference type="AlphaFoldDB" id="A0A495AVX2"/>
<sequence>MSDDLPDISRLASLLADPGRSRMLLALLGGQMATATDLAQVANLSPQAASNHLARLLDGDVLRVESRGRYRYYTLANVQIAHALEALAVAAHGHDLSRPTLRRKGNGEIRLARTCYRHLAGRLGTLLCEAMVAKDYLQPDAEARAFAVTASGQQWLQATLAIDSTALPLKRRELARACLDWSERRDHLAGVLGEALCTAFVTQGLVQRRSGNRSLIVTAAGHHFLRQHFDLVL</sequence>
<evidence type="ECO:0000313" key="3">
    <source>
        <dbReference type="Proteomes" id="UP000279384"/>
    </source>
</evidence>
<proteinExistence type="predicted"/>
<dbReference type="InterPro" id="IPR036390">
    <property type="entry name" value="WH_DNA-bd_sf"/>
</dbReference>
<dbReference type="PANTHER" id="PTHR39168:SF1">
    <property type="entry name" value="TRANSCRIPTIONAL REGULATORY PROTEIN"/>
    <property type="match status" value="1"/>
</dbReference>
<dbReference type="GO" id="GO:0032791">
    <property type="term" value="F:lead ion binding"/>
    <property type="evidence" value="ECO:0007669"/>
    <property type="project" value="TreeGrafter"/>
</dbReference>
<name>A0A495AVX2_VOGIN</name>
<dbReference type="PROSITE" id="PS50987">
    <property type="entry name" value="HTH_ARSR_2"/>
    <property type="match status" value="1"/>
</dbReference>
<dbReference type="Proteomes" id="UP000279384">
    <property type="component" value="Unassembled WGS sequence"/>
</dbReference>
<dbReference type="GO" id="GO:0097063">
    <property type="term" value="F:cadmium ion sensor activity"/>
    <property type="evidence" value="ECO:0007669"/>
    <property type="project" value="TreeGrafter"/>
</dbReference>
<reference evidence="2 3" key="1">
    <citation type="submission" date="2018-10" db="EMBL/GenBank/DDBJ databases">
        <title>Genomic Encyclopedia of Type Strains, Phase IV (KMG-IV): sequencing the most valuable type-strain genomes for metagenomic binning, comparative biology and taxonomic classification.</title>
        <authorList>
            <person name="Goeker M."/>
        </authorList>
    </citation>
    <scope>NUCLEOTIDE SEQUENCE [LARGE SCALE GENOMIC DNA]</scope>
    <source>
        <strain evidence="2 3">DSM 3303</strain>
    </source>
</reference>
<dbReference type="InterPro" id="IPR011991">
    <property type="entry name" value="ArsR-like_HTH"/>
</dbReference>
<organism evidence="2 3">
    <name type="scientific">Vogesella indigofera</name>
    <name type="common">Pseudomonas indigofera</name>
    <dbReference type="NCBI Taxonomy" id="45465"/>
    <lineage>
        <taxon>Bacteria</taxon>
        <taxon>Pseudomonadati</taxon>
        <taxon>Pseudomonadota</taxon>
        <taxon>Betaproteobacteria</taxon>
        <taxon>Neisseriales</taxon>
        <taxon>Chromobacteriaceae</taxon>
        <taxon>Vogesella</taxon>
    </lineage>
</organism>
<protein>
    <submittedName>
        <fullName evidence="2">ArsR family transcriptional regulator</fullName>
    </submittedName>
</protein>
<dbReference type="Gene3D" id="1.10.10.10">
    <property type="entry name" value="Winged helix-like DNA-binding domain superfamily/Winged helix DNA-binding domain"/>
    <property type="match status" value="1"/>
</dbReference>
<feature type="domain" description="HTH arsR-type" evidence="1">
    <location>
        <begin position="1"/>
        <end position="95"/>
    </location>
</feature>
<evidence type="ECO:0000259" key="1">
    <source>
        <dbReference type="PROSITE" id="PS50987"/>
    </source>
</evidence>
<comment type="caution">
    <text evidence="2">The sequence shown here is derived from an EMBL/GenBank/DDBJ whole genome shotgun (WGS) entry which is preliminary data.</text>
</comment>
<dbReference type="GO" id="GO:0046686">
    <property type="term" value="P:response to cadmium ion"/>
    <property type="evidence" value="ECO:0007669"/>
    <property type="project" value="TreeGrafter"/>
</dbReference>
<dbReference type="InterPro" id="IPR001845">
    <property type="entry name" value="HTH_ArsR_DNA-bd_dom"/>
</dbReference>
<dbReference type="SUPFAM" id="SSF46785">
    <property type="entry name" value="Winged helix' DNA-binding domain"/>
    <property type="match status" value="1"/>
</dbReference>
<accession>A0A495AVX2</accession>
<dbReference type="RefSeq" id="WP_120812613.1">
    <property type="nucleotide sequence ID" value="NZ_RBID01000020.1"/>
</dbReference>
<dbReference type="SMART" id="SM00418">
    <property type="entry name" value="HTH_ARSR"/>
    <property type="match status" value="1"/>
</dbReference>
<dbReference type="Pfam" id="PF12840">
    <property type="entry name" value="HTH_20"/>
    <property type="match status" value="1"/>
</dbReference>
<dbReference type="GO" id="GO:0003677">
    <property type="term" value="F:DNA binding"/>
    <property type="evidence" value="ECO:0007669"/>
    <property type="project" value="TreeGrafter"/>
</dbReference>
<dbReference type="InterPro" id="IPR052543">
    <property type="entry name" value="HTH_Metal-responsive_Reg"/>
</dbReference>
<dbReference type="InterPro" id="IPR036388">
    <property type="entry name" value="WH-like_DNA-bd_sf"/>
</dbReference>
<dbReference type="GO" id="GO:0003700">
    <property type="term" value="F:DNA-binding transcription factor activity"/>
    <property type="evidence" value="ECO:0007669"/>
    <property type="project" value="InterPro"/>
</dbReference>
<dbReference type="GO" id="GO:0010288">
    <property type="term" value="P:response to lead ion"/>
    <property type="evidence" value="ECO:0007669"/>
    <property type="project" value="TreeGrafter"/>
</dbReference>
<evidence type="ECO:0000313" key="2">
    <source>
        <dbReference type="EMBL" id="RKQ52878.1"/>
    </source>
</evidence>
<dbReference type="CDD" id="cd00090">
    <property type="entry name" value="HTH_ARSR"/>
    <property type="match status" value="1"/>
</dbReference>
<dbReference type="EMBL" id="RBID01000020">
    <property type="protein sequence ID" value="RKQ52878.1"/>
    <property type="molecule type" value="Genomic_DNA"/>
</dbReference>
<gene>
    <name evidence="2" type="ORF">C8E02_3346</name>
</gene>